<protein>
    <submittedName>
        <fullName evidence="1">Uncharacterized protein</fullName>
    </submittedName>
</protein>
<dbReference type="AlphaFoldDB" id="A0A4U1EGQ9"/>
<comment type="caution">
    <text evidence="1">The sequence shown here is derived from an EMBL/GenBank/DDBJ whole genome shotgun (WGS) entry which is preliminary data.</text>
</comment>
<sequence>MPDMMRKIQSLEDASTHIQFQVAVTKTAFKTHQKNEELHTALKGALDENATPQGSRIKYIQIEEKRNQMYTQLTEGNKITNELKDYVRALHTEKAFLQLEKTHQFISHERKAHGNRLRAPLVERNLNNLRRGVHWTKFIAEEVKHFEKYTYVLDIGSGAFGRSLQRSSRNPLDDQITKKEWASNDDGTGIQVQHPGWTRCPNGAGTLGGEALHEATSILI</sequence>
<feature type="non-terminal residue" evidence="1">
    <location>
        <position position="220"/>
    </location>
</feature>
<organism evidence="1 2">
    <name type="scientific">Monodon monoceros</name>
    <name type="common">Narwhal</name>
    <name type="synonym">Ceratodon monodon</name>
    <dbReference type="NCBI Taxonomy" id="40151"/>
    <lineage>
        <taxon>Eukaryota</taxon>
        <taxon>Metazoa</taxon>
        <taxon>Chordata</taxon>
        <taxon>Craniata</taxon>
        <taxon>Vertebrata</taxon>
        <taxon>Euteleostomi</taxon>
        <taxon>Mammalia</taxon>
        <taxon>Eutheria</taxon>
        <taxon>Laurasiatheria</taxon>
        <taxon>Artiodactyla</taxon>
        <taxon>Whippomorpha</taxon>
        <taxon>Cetacea</taxon>
        <taxon>Odontoceti</taxon>
        <taxon>Monodontidae</taxon>
        <taxon>Monodon</taxon>
    </lineage>
</organism>
<evidence type="ECO:0000313" key="2">
    <source>
        <dbReference type="Proteomes" id="UP000308365"/>
    </source>
</evidence>
<dbReference type="Proteomes" id="UP000308365">
    <property type="component" value="Unassembled WGS sequence"/>
</dbReference>
<proteinExistence type="predicted"/>
<accession>A0A4U1EGQ9</accession>
<name>A0A4U1EGQ9_MONMO</name>
<evidence type="ECO:0000313" key="1">
    <source>
        <dbReference type="EMBL" id="TKC35421.1"/>
    </source>
</evidence>
<gene>
    <name evidence="1" type="ORF">EI555_004760</name>
</gene>
<reference evidence="2" key="1">
    <citation type="journal article" date="2019" name="IScience">
        <title>Narwhal Genome Reveals Long-Term Low Genetic Diversity despite Current Large Abundance Size.</title>
        <authorList>
            <person name="Westbury M.V."/>
            <person name="Petersen B."/>
            <person name="Garde E."/>
            <person name="Heide-Jorgensen M.P."/>
            <person name="Lorenzen E.D."/>
        </authorList>
    </citation>
    <scope>NUCLEOTIDE SEQUENCE [LARGE SCALE GENOMIC DNA]</scope>
</reference>
<dbReference type="EMBL" id="RWIC01001540">
    <property type="protein sequence ID" value="TKC35421.1"/>
    <property type="molecule type" value="Genomic_DNA"/>
</dbReference>